<feature type="region of interest" description="Disordered" evidence="1">
    <location>
        <begin position="435"/>
        <end position="478"/>
    </location>
</feature>
<evidence type="ECO:0000313" key="2">
    <source>
        <dbReference type="EMBL" id="CAD8887801.1"/>
    </source>
</evidence>
<feature type="compositionally biased region" description="Polar residues" evidence="1">
    <location>
        <begin position="206"/>
        <end position="231"/>
    </location>
</feature>
<feature type="compositionally biased region" description="Basic and acidic residues" evidence="1">
    <location>
        <begin position="453"/>
        <end position="478"/>
    </location>
</feature>
<feature type="region of interest" description="Disordered" evidence="1">
    <location>
        <begin position="201"/>
        <end position="236"/>
    </location>
</feature>
<evidence type="ECO:0000256" key="1">
    <source>
        <dbReference type="SAM" id="MobiDB-lite"/>
    </source>
</evidence>
<dbReference type="AlphaFoldDB" id="A0A7S1FU37"/>
<accession>A0A7S1FU37</accession>
<organism evidence="2">
    <name type="scientific">Corethron hystrix</name>
    <dbReference type="NCBI Taxonomy" id="216773"/>
    <lineage>
        <taxon>Eukaryota</taxon>
        <taxon>Sar</taxon>
        <taxon>Stramenopiles</taxon>
        <taxon>Ochrophyta</taxon>
        <taxon>Bacillariophyta</taxon>
        <taxon>Coscinodiscophyceae</taxon>
        <taxon>Corethrophycidae</taxon>
        <taxon>Corethrales</taxon>
        <taxon>Corethraceae</taxon>
        <taxon>Corethron</taxon>
    </lineage>
</organism>
<proteinExistence type="predicted"/>
<feature type="compositionally biased region" description="Low complexity" evidence="1">
    <location>
        <begin position="435"/>
        <end position="444"/>
    </location>
</feature>
<reference evidence="2" key="1">
    <citation type="submission" date="2021-01" db="EMBL/GenBank/DDBJ databases">
        <authorList>
            <person name="Corre E."/>
            <person name="Pelletier E."/>
            <person name="Niang G."/>
            <person name="Scheremetjew M."/>
            <person name="Finn R."/>
            <person name="Kale V."/>
            <person name="Holt S."/>
            <person name="Cochrane G."/>
            <person name="Meng A."/>
            <person name="Brown T."/>
            <person name="Cohen L."/>
        </authorList>
    </citation>
    <scope>NUCLEOTIDE SEQUENCE</scope>
    <source>
        <strain evidence="2">308</strain>
    </source>
</reference>
<sequence length="478" mass="51575">MPINASMSQSPGNVLTFAPPGFRQILNVKFPDCRLAVCEKCKKNYKTRDMCRVRNGHTDPPWSTAYICITLDESCTEVGPNGVMRYVDKPFTVRIMQWQPFVVRRPFGSKTPVCASCKKTNRTRSFCRERHQHKQLPWCTVYALMSANPVETNVVVAAPSTPVKVVSTLLPSAPATAEVQPDTATSSVGTNEIKQGSADIKDKATGVTQSAEDISGRVTSKNAATRTSAGPQPTEAALFPAPEKKNHKKPVADNDVGDDINSIAASRTFLAEVSCRHSRILWLDPGEYDARTSIQGPPSSAPVPIHGVPFPDAAGITPFYAMTVAQHQALRAQQEQFMNLQKQQQAFFAAAAKNTSSSTGVAAPPGEEGAIQPTPDQQFAAQWQAQFLYQQQLLAAGGMMAGAFMMNPTQMAMQQAAVAAAAQVAGTAQPASQYASSQQLQLAPTSNGANTRAHTENDEQLNGEEKKNKRPKIDSVEV</sequence>
<name>A0A7S1FU37_9STRA</name>
<gene>
    <name evidence="2" type="ORF">CHYS00102_LOCUS14999</name>
</gene>
<dbReference type="EMBL" id="HBFR01020837">
    <property type="protein sequence ID" value="CAD8887801.1"/>
    <property type="molecule type" value="Transcribed_RNA"/>
</dbReference>
<protein>
    <submittedName>
        <fullName evidence="2">Uncharacterized protein</fullName>
    </submittedName>
</protein>